<dbReference type="NCBIfam" id="TIGR01683">
    <property type="entry name" value="thiS"/>
    <property type="match status" value="1"/>
</dbReference>
<keyword evidence="2" id="KW-1185">Reference proteome</keyword>
<protein>
    <submittedName>
        <fullName evidence="1">Thiamine biosynthesis sulfur transport protein ThiS</fullName>
    </submittedName>
</protein>
<dbReference type="InterPro" id="IPR016155">
    <property type="entry name" value="Mopterin_synth/thiamin_S_b"/>
</dbReference>
<organism evidence="1 2">
    <name type="scientific">Legionella maceachernii</name>
    <dbReference type="NCBI Taxonomy" id="466"/>
    <lineage>
        <taxon>Bacteria</taxon>
        <taxon>Pseudomonadati</taxon>
        <taxon>Pseudomonadota</taxon>
        <taxon>Gammaproteobacteria</taxon>
        <taxon>Legionellales</taxon>
        <taxon>Legionellaceae</taxon>
        <taxon>Legionella</taxon>
    </lineage>
</organism>
<dbReference type="Gene3D" id="3.10.20.30">
    <property type="match status" value="1"/>
</dbReference>
<evidence type="ECO:0000313" key="2">
    <source>
        <dbReference type="Proteomes" id="UP000054908"/>
    </source>
</evidence>
<dbReference type="InterPro" id="IPR010035">
    <property type="entry name" value="Thi_S"/>
</dbReference>
<comment type="caution">
    <text evidence="1">The sequence shown here is derived from an EMBL/GenBank/DDBJ whole genome shotgun (WGS) entry which is preliminary data.</text>
</comment>
<dbReference type="SUPFAM" id="SSF54285">
    <property type="entry name" value="MoaD/ThiS"/>
    <property type="match status" value="1"/>
</dbReference>
<proteinExistence type="predicted"/>
<dbReference type="RefSeq" id="WP_058453588.1">
    <property type="nucleotide sequence ID" value="NZ_CAAAIB010000001.1"/>
</dbReference>
<sequence length="67" mass="7695">MINIYLNNEKYQVKANESLQAFLLAHHYMELHFAIAINNQLIPRAAYGTTLLHENDRIDLIVPMQGG</sequence>
<dbReference type="PANTHER" id="PTHR34472:SF1">
    <property type="entry name" value="SULFUR CARRIER PROTEIN THIS"/>
    <property type="match status" value="1"/>
</dbReference>
<reference evidence="1 2" key="1">
    <citation type="submission" date="2015-11" db="EMBL/GenBank/DDBJ databases">
        <title>Genomic analysis of 38 Legionella species identifies large and diverse effector repertoires.</title>
        <authorList>
            <person name="Burstein D."/>
            <person name="Amaro F."/>
            <person name="Zusman T."/>
            <person name="Lifshitz Z."/>
            <person name="Cohen O."/>
            <person name="Gilbert J.A."/>
            <person name="Pupko T."/>
            <person name="Shuman H.A."/>
            <person name="Segal G."/>
        </authorList>
    </citation>
    <scope>NUCLEOTIDE SEQUENCE [LARGE SCALE GENOMIC DNA]</scope>
    <source>
        <strain evidence="1 2">PX-1-G2-E2</strain>
    </source>
</reference>
<dbReference type="EMBL" id="LNYL01000051">
    <property type="protein sequence ID" value="KTD24037.1"/>
    <property type="molecule type" value="Genomic_DNA"/>
</dbReference>
<dbReference type="PANTHER" id="PTHR34472">
    <property type="entry name" value="SULFUR CARRIER PROTEIN THIS"/>
    <property type="match status" value="1"/>
</dbReference>
<dbReference type="Pfam" id="PF02597">
    <property type="entry name" value="ThiS"/>
    <property type="match status" value="1"/>
</dbReference>
<dbReference type="InterPro" id="IPR003749">
    <property type="entry name" value="ThiS/MoaD-like"/>
</dbReference>
<dbReference type="AlphaFoldDB" id="A0A0W0VVJ8"/>
<dbReference type="InterPro" id="IPR012675">
    <property type="entry name" value="Beta-grasp_dom_sf"/>
</dbReference>
<evidence type="ECO:0000313" key="1">
    <source>
        <dbReference type="EMBL" id="KTD24037.1"/>
    </source>
</evidence>
<dbReference type="CDD" id="cd00565">
    <property type="entry name" value="Ubl_ThiS"/>
    <property type="match status" value="1"/>
</dbReference>
<name>A0A0W0VVJ8_9GAMM</name>
<dbReference type="Proteomes" id="UP000054908">
    <property type="component" value="Unassembled WGS sequence"/>
</dbReference>
<dbReference type="PATRIC" id="fig|466.6.peg.3120"/>
<dbReference type="STRING" id="466.Lmac_2910"/>
<gene>
    <name evidence="1" type="primary">thiS</name>
    <name evidence="1" type="ORF">Lmac_2910</name>
</gene>
<accession>A0A0W0VVJ8</accession>